<evidence type="ECO:0008006" key="3">
    <source>
        <dbReference type="Google" id="ProtNLM"/>
    </source>
</evidence>
<accession>A0ABD7C8F7</accession>
<dbReference type="Proteomes" id="UP000596095">
    <property type="component" value="Chromosome"/>
</dbReference>
<evidence type="ECO:0000313" key="2">
    <source>
        <dbReference type="Proteomes" id="UP000596095"/>
    </source>
</evidence>
<organism evidence="1 2">
    <name type="scientific">Stenotrophomonas maltophilia</name>
    <name type="common">Pseudomonas maltophilia</name>
    <name type="synonym">Xanthomonas maltophilia</name>
    <dbReference type="NCBI Taxonomy" id="40324"/>
    <lineage>
        <taxon>Bacteria</taxon>
        <taxon>Pseudomonadati</taxon>
        <taxon>Pseudomonadota</taxon>
        <taxon>Gammaproteobacteria</taxon>
        <taxon>Lysobacterales</taxon>
        <taxon>Lysobacteraceae</taxon>
        <taxon>Stenotrophomonas</taxon>
        <taxon>Stenotrophomonas maltophilia group</taxon>
    </lineage>
</organism>
<sequence>MTLAKVAIALAAGVLLVSCGGVPPEQLAYREASKNCRQWIKESAKNPSSAKIPDPSSVHRAGDQIEVLWGHGDGLTLMNGFGANVDTTARCVMSLDGHFLKELVINDEVIRRSSPN</sequence>
<dbReference type="RefSeq" id="WP_201118952.1">
    <property type="nucleotide sequence ID" value="NZ_CP067993.1"/>
</dbReference>
<reference evidence="1 2" key="1">
    <citation type="submission" date="2021-01" db="EMBL/GenBank/DDBJ databases">
        <title>Genome Characterization of a novel Stenotrophomonas isolate with high keratinase activity.</title>
        <authorList>
            <person name="Cao Z.-J."/>
        </authorList>
    </citation>
    <scope>NUCLEOTIDE SEQUENCE [LARGE SCALE GENOMIC DNA]</scope>
    <source>
        <strain evidence="1 2">DHHJ</strain>
    </source>
</reference>
<protein>
    <recommendedName>
        <fullName evidence="3">Lipoprotein</fullName>
    </recommendedName>
</protein>
<dbReference type="PROSITE" id="PS51257">
    <property type="entry name" value="PROKAR_LIPOPROTEIN"/>
    <property type="match status" value="1"/>
</dbReference>
<dbReference type="EMBL" id="CP067993">
    <property type="protein sequence ID" value="QQQ44149.1"/>
    <property type="molecule type" value="Genomic_DNA"/>
</dbReference>
<dbReference type="AlphaFoldDB" id="A0ABD7C8F7"/>
<evidence type="ECO:0000313" key="1">
    <source>
        <dbReference type="EMBL" id="QQQ44149.1"/>
    </source>
</evidence>
<gene>
    <name evidence="1" type="ORF">JJL50_09060</name>
</gene>
<proteinExistence type="predicted"/>
<name>A0ABD7C8F7_STEMA</name>